<dbReference type="SUPFAM" id="SSF52047">
    <property type="entry name" value="RNI-like"/>
    <property type="match status" value="1"/>
</dbReference>
<reference evidence="2" key="2">
    <citation type="submission" date="2015-01" db="EMBL/GenBank/DDBJ databases">
        <title>Evolutionary Origins and Diversification of the Mycorrhizal Mutualists.</title>
        <authorList>
            <consortium name="DOE Joint Genome Institute"/>
            <consortium name="Mycorrhizal Genomics Consortium"/>
            <person name="Kohler A."/>
            <person name="Kuo A."/>
            <person name="Nagy L.G."/>
            <person name="Floudas D."/>
            <person name="Copeland A."/>
            <person name="Barry K.W."/>
            <person name="Cichocki N."/>
            <person name="Veneault-Fourrey C."/>
            <person name="LaButti K."/>
            <person name="Lindquist E.A."/>
            <person name="Lipzen A."/>
            <person name="Lundell T."/>
            <person name="Morin E."/>
            <person name="Murat C."/>
            <person name="Riley R."/>
            <person name="Ohm R."/>
            <person name="Sun H."/>
            <person name="Tunlid A."/>
            <person name="Henrissat B."/>
            <person name="Grigoriev I.V."/>
            <person name="Hibbett D.S."/>
            <person name="Martin F."/>
        </authorList>
    </citation>
    <scope>NUCLEOTIDE SEQUENCE [LARGE SCALE GENOMIC DNA]</scope>
    <source>
        <strain evidence="2">ATCC 200175</strain>
    </source>
</reference>
<dbReference type="OrthoDB" id="3252356at2759"/>
<keyword evidence="2" id="KW-1185">Reference proteome</keyword>
<proteinExistence type="predicted"/>
<protein>
    <recommendedName>
        <fullName evidence="3">F-box domain-containing protein</fullName>
    </recommendedName>
</protein>
<organism evidence="1 2">
    <name type="scientific">Paxillus involutus ATCC 200175</name>
    <dbReference type="NCBI Taxonomy" id="664439"/>
    <lineage>
        <taxon>Eukaryota</taxon>
        <taxon>Fungi</taxon>
        <taxon>Dikarya</taxon>
        <taxon>Basidiomycota</taxon>
        <taxon>Agaricomycotina</taxon>
        <taxon>Agaricomycetes</taxon>
        <taxon>Agaricomycetidae</taxon>
        <taxon>Boletales</taxon>
        <taxon>Paxilineae</taxon>
        <taxon>Paxillaceae</taxon>
        <taxon>Paxillus</taxon>
    </lineage>
</organism>
<dbReference type="Gene3D" id="1.20.1280.50">
    <property type="match status" value="1"/>
</dbReference>
<dbReference type="HOGENOM" id="CLU_020999_2_1_1"/>
<accession>A0A0C9TJ30</accession>
<name>A0A0C9TJ30_PAXIN</name>
<evidence type="ECO:0000313" key="1">
    <source>
        <dbReference type="EMBL" id="KIJ07336.1"/>
    </source>
</evidence>
<dbReference type="Gene3D" id="3.80.10.10">
    <property type="entry name" value="Ribonuclease Inhibitor"/>
    <property type="match status" value="1"/>
</dbReference>
<reference evidence="1 2" key="1">
    <citation type="submission" date="2014-06" db="EMBL/GenBank/DDBJ databases">
        <authorList>
            <consortium name="DOE Joint Genome Institute"/>
            <person name="Kuo A."/>
            <person name="Kohler A."/>
            <person name="Nagy L.G."/>
            <person name="Floudas D."/>
            <person name="Copeland A."/>
            <person name="Barry K.W."/>
            <person name="Cichocki N."/>
            <person name="Veneault-Fourrey C."/>
            <person name="LaButti K."/>
            <person name="Lindquist E.A."/>
            <person name="Lipzen A."/>
            <person name="Lundell T."/>
            <person name="Morin E."/>
            <person name="Murat C."/>
            <person name="Sun H."/>
            <person name="Tunlid A."/>
            <person name="Henrissat B."/>
            <person name="Grigoriev I.V."/>
            <person name="Hibbett D.S."/>
            <person name="Martin F."/>
            <person name="Nordberg H.P."/>
            <person name="Cantor M.N."/>
            <person name="Hua S.X."/>
        </authorList>
    </citation>
    <scope>NUCLEOTIDE SEQUENCE [LARGE SCALE GENOMIC DNA]</scope>
    <source>
        <strain evidence="1 2">ATCC 200175</strain>
    </source>
</reference>
<sequence length="489" mass="54942">MIYSDACFPLPSSCHITFRLIFVSGAPRSMPSLQELDSQDVIVSPLTSKRRPQIAFHTRRYSPVQSIPIELMSEIFIFASHSPDDIRGAISQPITISHVCNHWRQVSLSTASLWTTIFLALPLSNNQLTRTITWIFRSRNRPLRIHMDFRDPSWNWDEGSHSFGWKAMENIMRLILPQAPRWHCIELLTDTWAPIFTFLSYTARVKSAPLLQNIRLARCNEYFAAKGEPFRPVNLALPVAWFGGGAGLCGLRQLSLSGVHIDWTNSGLRGLKELELKYHAQQVMPTLPEFMATMHANPGLERLVILGWGPKLDPGSQTVLQTIQLPQLREFEFGFVDVDYAVDLLSMFYVPNLRDLSIEDVASDIRPSQSQDCSRLFDYINFINETDSPRIPLSSLLSLSLRGIRAGNASIRQFLGHLYSIESLSVIGIDADPLWALCSILHTCPTLSTLTLKDVDTAAVALAFPANSFPPGLRIVIDTCTDRDDFGGM</sequence>
<dbReference type="Proteomes" id="UP000053647">
    <property type="component" value="Unassembled WGS sequence"/>
</dbReference>
<dbReference type="InterPro" id="IPR032675">
    <property type="entry name" value="LRR_dom_sf"/>
</dbReference>
<evidence type="ECO:0008006" key="3">
    <source>
        <dbReference type="Google" id="ProtNLM"/>
    </source>
</evidence>
<dbReference type="EMBL" id="KN819928">
    <property type="protein sequence ID" value="KIJ07336.1"/>
    <property type="molecule type" value="Genomic_DNA"/>
</dbReference>
<dbReference type="AlphaFoldDB" id="A0A0C9TJ30"/>
<evidence type="ECO:0000313" key="2">
    <source>
        <dbReference type="Proteomes" id="UP000053647"/>
    </source>
</evidence>
<gene>
    <name evidence="1" type="ORF">PAXINDRAFT_140080</name>
</gene>